<protein>
    <submittedName>
        <fullName evidence="1">Uncharacterized protein</fullName>
    </submittedName>
</protein>
<reference evidence="1" key="1">
    <citation type="submission" date="2022-02" db="EMBL/GenBank/DDBJ databases">
        <title>Plant Genome Project.</title>
        <authorList>
            <person name="Zhang R.-G."/>
        </authorList>
    </citation>
    <scope>NUCLEOTIDE SEQUENCE</scope>
    <source>
        <strain evidence="1">AT1</strain>
    </source>
</reference>
<evidence type="ECO:0000313" key="1">
    <source>
        <dbReference type="EMBL" id="KAI8552251.1"/>
    </source>
</evidence>
<keyword evidence="2" id="KW-1185">Reference proteome</keyword>
<sequence>MDALPRIESALKFNFNIRLCSSLQGNSSGIKNEQKVVIKLPLNGKRSSCKAMQIAVGVPGVASAAFAGEDKNQIEVTGDGIDAVTLTMLLRRNVGFAELVSVAPVSEDNKSGDDNKSADDQSESEKEVAVVQIPWYYNNPYGYGPGHMYVIRDQNPASCSIM</sequence>
<name>A0ACC0NG65_RHOML</name>
<dbReference type="Proteomes" id="UP001062846">
    <property type="component" value="Chromosome 6"/>
</dbReference>
<organism evidence="1 2">
    <name type="scientific">Rhododendron molle</name>
    <name type="common">Chinese azalea</name>
    <name type="synonym">Azalea mollis</name>
    <dbReference type="NCBI Taxonomy" id="49168"/>
    <lineage>
        <taxon>Eukaryota</taxon>
        <taxon>Viridiplantae</taxon>
        <taxon>Streptophyta</taxon>
        <taxon>Embryophyta</taxon>
        <taxon>Tracheophyta</taxon>
        <taxon>Spermatophyta</taxon>
        <taxon>Magnoliopsida</taxon>
        <taxon>eudicotyledons</taxon>
        <taxon>Gunneridae</taxon>
        <taxon>Pentapetalae</taxon>
        <taxon>asterids</taxon>
        <taxon>Ericales</taxon>
        <taxon>Ericaceae</taxon>
        <taxon>Ericoideae</taxon>
        <taxon>Rhodoreae</taxon>
        <taxon>Rhododendron</taxon>
    </lineage>
</organism>
<comment type="caution">
    <text evidence="1">The sequence shown here is derived from an EMBL/GenBank/DDBJ whole genome shotgun (WGS) entry which is preliminary data.</text>
</comment>
<gene>
    <name evidence="1" type="ORF">RHMOL_Rhmol06G0252200</name>
</gene>
<evidence type="ECO:0000313" key="2">
    <source>
        <dbReference type="Proteomes" id="UP001062846"/>
    </source>
</evidence>
<proteinExistence type="predicted"/>
<dbReference type="EMBL" id="CM046393">
    <property type="protein sequence ID" value="KAI8552251.1"/>
    <property type="molecule type" value="Genomic_DNA"/>
</dbReference>
<accession>A0ACC0NG65</accession>